<organism evidence="2 3">
    <name type="scientific">Sphingobium lactosutens DS20</name>
    <dbReference type="NCBI Taxonomy" id="1331060"/>
    <lineage>
        <taxon>Bacteria</taxon>
        <taxon>Pseudomonadati</taxon>
        <taxon>Pseudomonadota</taxon>
        <taxon>Alphaproteobacteria</taxon>
        <taxon>Sphingomonadales</taxon>
        <taxon>Sphingomonadaceae</taxon>
        <taxon>Sphingobium</taxon>
    </lineage>
</organism>
<dbReference type="Proteomes" id="UP000015531">
    <property type="component" value="Unassembled WGS sequence"/>
</dbReference>
<proteinExistence type="predicted"/>
<accession>T0I3N8</accession>
<evidence type="ECO:0000256" key="1">
    <source>
        <dbReference type="SAM" id="MobiDB-lite"/>
    </source>
</evidence>
<dbReference type="EMBL" id="ATDP01000036">
    <property type="protein sequence ID" value="EQB19038.1"/>
    <property type="molecule type" value="Genomic_DNA"/>
</dbReference>
<dbReference type="AlphaFoldDB" id="T0I3N8"/>
<keyword evidence="3" id="KW-1185">Reference proteome</keyword>
<name>T0I3N8_9SPHN</name>
<reference evidence="2 3" key="1">
    <citation type="journal article" date="2013" name="Genome Announc.">
        <title>Draft Genome Sequence of Sphingobium lactosutens Strain DS20T, Isolated from a Hexachlorocyclohexane Dumpsite.</title>
        <authorList>
            <person name="Kumar R."/>
            <person name="Dwivedi V."/>
            <person name="Negi V."/>
            <person name="Khurana J.P."/>
            <person name="Lal R."/>
        </authorList>
    </citation>
    <scope>NUCLEOTIDE SEQUENCE [LARGE SCALE GENOMIC DNA]</scope>
    <source>
        <strain evidence="2 3">DS20</strain>
    </source>
</reference>
<gene>
    <name evidence="2" type="ORF">RLDS_01245</name>
</gene>
<sequence length="32" mass="3298">MGWATAHGDAAMPMPPEGADEIDQLLAGLESD</sequence>
<feature type="region of interest" description="Disordered" evidence="1">
    <location>
        <begin position="1"/>
        <end position="21"/>
    </location>
</feature>
<evidence type="ECO:0000313" key="2">
    <source>
        <dbReference type="EMBL" id="EQB19038.1"/>
    </source>
</evidence>
<evidence type="ECO:0000313" key="3">
    <source>
        <dbReference type="Proteomes" id="UP000015531"/>
    </source>
</evidence>
<protein>
    <submittedName>
        <fullName evidence="2">Uncharacterized protein</fullName>
    </submittedName>
</protein>
<comment type="caution">
    <text evidence="2">The sequence shown here is derived from an EMBL/GenBank/DDBJ whole genome shotgun (WGS) entry which is preliminary data.</text>
</comment>